<evidence type="ECO:0000256" key="1">
    <source>
        <dbReference type="SAM" id="MobiDB-lite"/>
    </source>
</evidence>
<dbReference type="EnsemblPlants" id="PGSC0003DMT400090928">
    <property type="protein sequence ID" value="PGSC0003DMT400090928"/>
    <property type="gene ID" value="PGSC0003DMG400040499"/>
</dbReference>
<protein>
    <recommendedName>
        <fullName evidence="4">Polyprotein protein</fullName>
    </recommendedName>
</protein>
<reference evidence="2" key="2">
    <citation type="submission" date="2015-06" db="UniProtKB">
        <authorList>
            <consortium name="EnsemblPlants"/>
        </authorList>
    </citation>
    <scope>IDENTIFICATION</scope>
    <source>
        <strain evidence="2">DM1-3 516 R44</strain>
    </source>
</reference>
<evidence type="ECO:0000313" key="3">
    <source>
        <dbReference type="Proteomes" id="UP000011115"/>
    </source>
</evidence>
<dbReference type="AlphaFoldDB" id="M1DLI3"/>
<organism evidence="2 3">
    <name type="scientific">Solanum tuberosum</name>
    <name type="common">Potato</name>
    <dbReference type="NCBI Taxonomy" id="4113"/>
    <lineage>
        <taxon>Eukaryota</taxon>
        <taxon>Viridiplantae</taxon>
        <taxon>Streptophyta</taxon>
        <taxon>Embryophyta</taxon>
        <taxon>Tracheophyta</taxon>
        <taxon>Spermatophyta</taxon>
        <taxon>Magnoliopsida</taxon>
        <taxon>eudicotyledons</taxon>
        <taxon>Gunneridae</taxon>
        <taxon>Pentapetalae</taxon>
        <taxon>asterids</taxon>
        <taxon>lamiids</taxon>
        <taxon>Solanales</taxon>
        <taxon>Solanaceae</taxon>
        <taxon>Solanoideae</taxon>
        <taxon>Solaneae</taxon>
        <taxon>Solanum</taxon>
    </lineage>
</organism>
<evidence type="ECO:0008006" key="4">
    <source>
        <dbReference type="Google" id="ProtNLM"/>
    </source>
</evidence>
<proteinExistence type="predicted"/>
<evidence type="ECO:0000313" key="2">
    <source>
        <dbReference type="EnsemblPlants" id="PGSC0003DMT400090928"/>
    </source>
</evidence>
<dbReference type="InParanoid" id="M1DLI3"/>
<dbReference type="Proteomes" id="UP000011115">
    <property type="component" value="Unassembled WGS sequence"/>
</dbReference>
<dbReference type="HOGENOM" id="CLU_2150371_0_0_1"/>
<feature type="region of interest" description="Disordered" evidence="1">
    <location>
        <begin position="72"/>
        <end position="112"/>
    </location>
</feature>
<name>M1DLI3_SOLTU</name>
<sequence length="112" mass="12009">MSTHQIFKSEATVGDDIMEDVVATESEAETVEEYIEVRDAVVYEDLANLESAMFETARQASLRYTTMAGSNGATIDATPSTNAQPQSITPDTNSPTNGVTQMQTSPKLSLTG</sequence>
<dbReference type="Gramene" id="PGSC0003DMT400090928">
    <property type="protein sequence ID" value="PGSC0003DMT400090928"/>
    <property type="gene ID" value="PGSC0003DMG400040499"/>
</dbReference>
<accession>M1DLI3</accession>
<keyword evidence="3" id="KW-1185">Reference proteome</keyword>
<dbReference type="PaxDb" id="4113-PGSC0003DMT400090928"/>
<reference evidence="3" key="1">
    <citation type="journal article" date="2011" name="Nature">
        <title>Genome sequence and analysis of the tuber crop potato.</title>
        <authorList>
            <consortium name="The Potato Genome Sequencing Consortium"/>
        </authorList>
    </citation>
    <scope>NUCLEOTIDE SEQUENCE [LARGE SCALE GENOMIC DNA]</scope>
    <source>
        <strain evidence="3">cv. DM1-3 516 R44</strain>
    </source>
</reference>